<evidence type="ECO:0000313" key="1">
    <source>
        <dbReference type="EMBL" id="KAB3860227.1"/>
    </source>
</evidence>
<proteinExistence type="predicted"/>
<reference evidence="1 2" key="1">
    <citation type="journal article" date="2019" name="Nat. Med.">
        <title>A library of human gut bacterial isolates paired with longitudinal multiomics data enables mechanistic microbiome research.</title>
        <authorList>
            <person name="Poyet M."/>
            <person name="Groussin M."/>
            <person name="Gibbons S.M."/>
            <person name="Avila-Pacheco J."/>
            <person name="Jiang X."/>
            <person name="Kearney S.M."/>
            <person name="Perrotta A.R."/>
            <person name="Berdy B."/>
            <person name="Zhao S."/>
            <person name="Lieberman T.D."/>
            <person name="Swanson P.K."/>
            <person name="Smith M."/>
            <person name="Roesemann S."/>
            <person name="Alexander J.E."/>
            <person name="Rich S.A."/>
            <person name="Livny J."/>
            <person name="Vlamakis H."/>
            <person name="Clish C."/>
            <person name="Bullock K."/>
            <person name="Deik A."/>
            <person name="Scott J."/>
            <person name="Pierce K.A."/>
            <person name="Xavier R.J."/>
            <person name="Alm E.J."/>
        </authorList>
    </citation>
    <scope>NUCLEOTIDE SEQUENCE [LARGE SCALE GENOMIC DNA]</scope>
    <source>
        <strain evidence="1 2">BIOML-A5</strain>
    </source>
</reference>
<name>A0A6I0IA65_PHOVU</name>
<dbReference type="AlphaFoldDB" id="A0A6I0IA65"/>
<dbReference type="Proteomes" id="UP000441522">
    <property type="component" value="Unassembled WGS sequence"/>
</dbReference>
<organism evidence="1 2">
    <name type="scientific">Phocaeicola vulgatus</name>
    <name type="common">Bacteroides vulgatus</name>
    <dbReference type="NCBI Taxonomy" id="821"/>
    <lineage>
        <taxon>Bacteria</taxon>
        <taxon>Pseudomonadati</taxon>
        <taxon>Bacteroidota</taxon>
        <taxon>Bacteroidia</taxon>
        <taxon>Bacteroidales</taxon>
        <taxon>Bacteroidaceae</taxon>
        <taxon>Phocaeicola</taxon>
    </lineage>
</organism>
<evidence type="ECO:0000313" key="2">
    <source>
        <dbReference type="Proteomes" id="UP000441522"/>
    </source>
</evidence>
<protein>
    <submittedName>
        <fullName evidence="1">Uncharacterized protein</fullName>
    </submittedName>
</protein>
<dbReference type="EMBL" id="WCWW01000002">
    <property type="protein sequence ID" value="KAB3860227.1"/>
    <property type="molecule type" value="Genomic_DNA"/>
</dbReference>
<gene>
    <name evidence="1" type="ORF">GAS29_01130</name>
</gene>
<dbReference type="RefSeq" id="WP_151849754.1">
    <property type="nucleotide sequence ID" value="NZ_JANUKW010000004.1"/>
</dbReference>
<accession>A0A6I0IA65</accession>
<sequence>MKIEIDYNHYMAMLKAFTEYAQCKAECYRLQAENENLKHKVSELKSCGSHIDEYEAEKDNLFFLDFYMN</sequence>
<comment type="caution">
    <text evidence="1">The sequence shown here is derived from an EMBL/GenBank/DDBJ whole genome shotgun (WGS) entry which is preliminary data.</text>
</comment>